<protein>
    <submittedName>
        <fullName evidence="2">Sporulation protein YjcZ</fullName>
    </submittedName>
</protein>
<reference evidence="2" key="1">
    <citation type="submission" date="2020-10" db="EMBL/GenBank/DDBJ databases">
        <authorList>
            <person name="Gilroy R."/>
        </authorList>
    </citation>
    <scope>NUCLEOTIDE SEQUENCE</scope>
    <source>
        <strain evidence="2">CHK195-11698</strain>
    </source>
</reference>
<name>A0A9D1HL31_9FIRM</name>
<comment type="caution">
    <text evidence="2">The sequence shown here is derived from an EMBL/GenBank/DDBJ whole genome shotgun (WGS) entry which is preliminary data.</text>
</comment>
<proteinExistence type="predicted"/>
<evidence type="ECO:0000256" key="1">
    <source>
        <dbReference type="SAM" id="Phobius"/>
    </source>
</evidence>
<keyword evidence="1" id="KW-0812">Transmembrane</keyword>
<reference evidence="2" key="2">
    <citation type="journal article" date="2021" name="PeerJ">
        <title>Extensive microbial diversity within the chicken gut microbiome revealed by metagenomics and culture.</title>
        <authorList>
            <person name="Gilroy R."/>
            <person name="Ravi A."/>
            <person name="Getino M."/>
            <person name="Pursley I."/>
            <person name="Horton D.L."/>
            <person name="Alikhan N.F."/>
            <person name="Baker D."/>
            <person name="Gharbi K."/>
            <person name="Hall N."/>
            <person name="Watson M."/>
            <person name="Adriaenssens E.M."/>
            <person name="Foster-Nyarko E."/>
            <person name="Jarju S."/>
            <person name="Secka A."/>
            <person name="Antonio M."/>
            <person name="Oren A."/>
            <person name="Chaudhuri R.R."/>
            <person name="La Ragione R."/>
            <person name="Hildebrand F."/>
            <person name="Pallen M.J."/>
        </authorList>
    </citation>
    <scope>NUCLEOTIDE SEQUENCE</scope>
    <source>
        <strain evidence="2">CHK195-11698</strain>
    </source>
</reference>
<organism evidence="2 3">
    <name type="scientific">Candidatus Fimiplasma intestinipullorum</name>
    <dbReference type="NCBI Taxonomy" id="2840825"/>
    <lineage>
        <taxon>Bacteria</taxon>
        <taxon>Bacillati</taxon>
        <taxon>Bacillota</taxon>
        <taxon>Clostridia</taxon>
        <taxon>Eubacteriales</taxon>
        <taxon>Candidatus Fimiplasma</taxon>
    </lineage>
</organism>
<evidence type="ECO:0000313" key="2">
    <source>
        <dbReference type="EMBL" id="HIU12632.1"/>
    </source>
</evidence>
<evidence type="ECO:0000313" key="3">
    <source>
        <dbReference type="Proteomes" id="UP000824175"/>
    </source>
</evidence>
<dbReference type="Proteomes" id="UP000824175">
    <property type="component" value="Unassembled WGS sequence"/>
</dbReference>
<gene>
    <name evidence="2" type="ORF">IAD15_00955</name>
</gene>
<sequence length="50" mass="5401">MPTYLPTYCMTPFNMNNCGGFNGFGGGTGWFAIVLVVFLLLIICGCTKIC</sequence>
<accession>A0A9D1HL31</accession>
<feature type="transmembrane region" description="Helical" evidence="1">
    <location>
        <begin position="29"/>
        <end position="47"/>
    </location>
</feature>
<dbReference type="AlphaFoldDB" id="A0A9D1HL31"/>
<dbReference type="EMBL" id="DVMJ01000007">
    <property type="protein sequence ID" value="HIU12632.1"/>
    <property type="molecule type" value="Genomic_DNA"/>
</dbReference>
<keyword evidence="1" id="KW-1133">Transmembrane helix</keyword>
<keyword evidence="1" id="KW-0472">Membrane</keyword>